<dbReference type="EMBL" id="AQHV01000011">
    <property type="protein sequence ID" value="KKB56461.1"/>
    <property type="molecule type" value="Genomic_DNA"/>
</dbReference>
<dbReference type="InterPro" id="IPR032508">
    <property type="entry name" value="FecR_C"/>
</dbReference>
<sequence>MNDIILKYLQRTAGKEEKERLLAWLRESDANKKTFIDLRDIWLASGKTPVHAPGYTEKAFRIFEESVRRNEQNSRSSKRSIRPFLRIAASIAILLICSIGGYYIGRNTPDIVYIEKEAVIMNQAIMGKGSKGYVTLPDGSVAWLNTNSKLTYPEKFSDKYRKVKLEGEGYFEVRKNEQAPFFVETNQMTVNVLGTSFDVKDYSDKMNSETTLLTGKVEIQLPNNPNSILLKPNQRIILDKETGVHEIRQVDASEYILWINEKLVCNNEKLSVILHKIKLWYGMELVCQPGTPVDQRLSLTIRKESPDEIFKLLEMIAPIRYSIKDDVIYVKPK</sequence>
<dbReference type="RefSeq" id="WP_046146229.1">
    <property type="nucleotide sequence ID" value="NZ_KQ033912.1"/>
</dbReference>
<dbReference type="Pfam" id="PF04773">
    <property type="entry name" value="FecR"/>
    <property type="match status" value="1"/>
</dbReference>
<evidence type="ECO:0000259" key="2">
    <source>
        <dbReference type="Pfam" id="PF04773"/>
    </source>
</evidence>
<gene>
    <name evidence="4" type="ORF">HMPREF1535_02437</name>
</gene>
<evidence type="ECO:0008006" key="6">
    <source>
        <dbReference type="Google" id="ProtNLM"/>
    </source>
</evidence>
<dbReference type="Pfam" id="PF16344">
    <property type="entry name" value="FecR_C"/>
    <property type="match status" value="1"/>
</dbReference>
<evidence type="ECO:0000256" key="1">
    <source>
        <dbReference type="SAM" id="Phobius"/>
    </source>
</evidence>
<feature type="domain" description="FecR protein" evidence="2">
    <location>
        <begin position="127"/>
        <end position="218"/>
    </location>
</feature>
<evidence type="ECO:0000313" key="4">
    <source>
        <dbReference type="EMBL" id="KKB56461.1"/>
    </source>
</evidence>
<feature type="domain" description="Protein FecR C-terminal" evidence="3">
    <location>
        <begin position="262"/>
        <end position="330"/>
    </location>
</feature>
<dbReference type="Gene3D" id="2.60.120.1440">
    <property type="match status" value="1"/>
</dbReference>
<dbReference type="Proteomes" id="UP000033047">
    <property type="component" value="Unassembled WGS sequence"/>
</dbReference>
<feature type="transmembrane region" description="Helical" evidence="1">
    <location>
        <begin position="84"/>
        <end position="104"/>
    </location>
</feature>
<comment type="caution">
    <text evidence="4">The sequence shown here is derived from an EMBL/GenBank/DDBJ whole genome shotgun (WGS) entry which is preliminary data.</text>
</comment>
<keyword evidence="1" id="KW-0472">Membrane</keyword>
<dbReference type="FunFam" id="2.60.120.1440:FF:000001">
    <property type="entry name" value="Putative anti-sigma factor"/>
    <property type="match status" value="1"/>
</dbReference>
<dbReference type="PANTHER" id="PTHR30273:SF2">
    <property type="entry name" value="PROTEIN FECR"/>
    <property type="match status" value="1"/>
</dbReference>
<evidence type="ECO:0000259" key="3">
    <source>
        <dbReference type="Pfam" id="PF16344"/>
    </source>
</evidence>
<name>A0A0F5JF41_9BACT</name>
<dbReference type="AlphaFoldDB" id="A0A0F5JF41"/>
<dbReference type="STRING" id="927665.HMPREF1535_02437"/>
<protein>
    <recommendedName>
        <fullName evidence="6">FecR protein domain-containing protein</fullName>
    </recommendedName>
</protein>
<keyword evidence="1" id="KW-1133">Transmembrane helix</keyword>
<dbReference type="GO" id="GO:0016989">
    <property type="term" value="F:sigma factor antagonist activity"/>
    <property type="evidence" value="ECO:0007669"/>
    <property type="project" value="TreeGrafter"/>
</dbReference>
<dbReference type="PATRIC" id="fig|927665.4.peg.2506"/>
<dbReference type="InterPro" id="IPR006860">
    <property type="entry name" value="FecR"/>
</dbReference>
<keyword evidence="1" id="KW-0812">Transmembrane</keyword>
<dbReference type="InterPro" id="IPR012373">
    <property type="entry name" value="Ferrdict_sens_TM"/>
</dbReference>
<reference evidence="4 5" key="1">
    <citation type="submission" date="2013-04" db="EMBL/GenBank/DDBJ databases">
        <title>The Genome Sequence of Parabacteroides goldsteinii DSM 19448.</title>
        <authorList>
            <consortium name="The Broad Institute Genomics Platform"/>
            <person name="Earl A."/>
            <person name="Ward D."/>
            <person name="Feldgarden M."/>
            <person name="Gevers D."/>
            <person name="Martens E."/>
            <person name="Sakamoto M."/>
            <person name="Benno Y."/>
            <person name="Song Y."/>
            <person name="Liu C."/>
            <person name="Lee J."/>
            <person name="Bolanos M."/>
            <person name="Vaisanen M.L."/>
            <person name="Finegold S.M."/>
            <person name="Walker B."/>
            <person name="Young S."/>
            <person name="Zeng Q."/>
            <person name="Gargeya S."/>
            <person name="Fitzgerald M."/>
            <person name="Haas B."/>
            <person name="Abouelleil A."/>
            <person name="Allen A.W."/>
            <person name="Alvarado L."/>
            <person name="Arachchi H.M."/>
            <person name="Berlin A.M."/>
            <person name="Chapman S.B."/>
            <person name="Gainer-Dewar J."/>
            <person name="Goldberg J."/>
            <person name="Griggs A."/>
            <person name="Gujja S."/>
            <person name="Hansen M."/>
            <person name="Howarth C."/>
            <person name="Imamovic A."/>
            <person name="Ireland A."/>
            <person name="Larimer J."/>
            <person name="McCowan C."/>
            <person name="Murphy C."/>
            <person name="Pearson M."/>
            <person name="Poon T.W."/>
            <person name="Priest M."/>
            <person name="Roberts A."/>
            <person name="Saif S."/>
            <person name="Shea T."/>
            <person name="Sisk P."/>
            <person name="Sykes S."/>
            <person name="Wortman J."/>
            <person name="Nusbaum C."/>
            <person name="Birren B."/>
        </authorList>
    </citation>
    <scope>NUCLEOTIDE SEQUENCE [LARGE SCALE GENOMIC DNA]</scope>
    <source>
        <strain evidence="4 5">DSM 19448</strain>
    </source>
</reference>
<accession>A0A0F5JF41</accession>
<dbReference type="PANTHER" id="PTHR30273">
    <property type="entry name" value="PERIPLASMIC SIGNAL SENSOR AND SIGMA FACTOR ACTIVATOR FECR-RELATED"/>
    <property type="match status" value="1"/>
</dbReference>
<dbReference type="PIRSF" id="PIRSF018266">
    <property type="entry name" value="FecR"/>
    <property type="match status" value="1"/>
</dbReference>
<proteinExistence type="predicted"/>
<evidence type="ECO:0000313" key="5">
    <source>
        <dbReference type="Proteomes" id="UP000033047"/>
    </source>
</evidence>
<organism evidence="4 5">
    <name type="scientific">Parabacteroides goldsteinii DSM 19448 = WAL 12034</name>
    <dbReference type="NCBI Taxonomy" id="927665"/>
    <lineage>
        <taxon>Bacteria</taxon>
        <taxon>Pseudomonadati</taxon>
        <taxon>Bacteroidota</taxon>
        <taxon>Bacteroidia</taxon>
        <taxon>Bacteroidales</taxon>
        <taxon>Tannerellaceae</taxon>
        <taxon>Parabacteroides</taxon>
    </lineage>
</organism>
<dbReference type="Gene3D" id="3.55.50.30">
    <property type="match status" value="1"/>
</dbReference>
<dbReference type="HOGENOM" id="CLU_050192_2_3_10"/>